<dbReference type="AlphaFoldDB" id="A0A2G9HXB3"/>
<evidence type="ECO:0000256" key="4">
    <source>
        <dbReference type="ARBA" id="ARBA00022980"/>
    </source>
</evidence>
<dbReference type="EMBL" id="NKXS01000820">
    <property type="protein sequence ID" value="PIN22156.1"/>
    <property type="molecule type" value="Genomic_DNA"/>
</dbReference>
<keyword evidence="5" id="KW-0687">Ribonucleoprotein</keyword>
<accession>A0A2G9HXB3</accession>
<dbReference type="OrthoDB" id="10251781at2759"/>
<dbReference type="GO" id="GO:0006412">
    <property type="term" value="P:translation"/>
    <property type="evidence" value="ECO:0007669"/>
    <property type="project" value="InterPro"/>
</dbReference>
<dbReference type="PROSITE" id="PS00937">
    <property type="entry name" value="RIBOSOMAL_L20"/>
    <property type="match status" value="1"/>
</dbReference>
<evidence type="ECO:0000256" key="5">
    <source>
        <dbReference type="ARBA" id="ARBA00023274"/>
    </source>
</evidence>
<proteinExistence type="inferred from homology"/>
<dbReference type="STRING" id="429701.A0A2G9HXB3"/>
<dbReference type="GO" id="GO:0003735">
    <property type="term" value="F:structural constituent of ribosome"/>
    <property type="evidence" value="ECO:0007669"/>
    <property type="project" value="InterPro"/>
</dbReference>
<sequence>MTRTKREYVAWRRRTKSRLCVSIFRGAHSKHTRNITQQKIRALLSAHRDSDKQKRNFRHLWITRINAVIRER</sequence>
<dbReference type="SUPFAM" id="SSF74731">
    <property type="entry name" value="Ribosomal protein L20"/>
    <property type="match status" value="1"/>
</dbReference>
<comment type="similarity">
    <text evidence="1">Belongs to the bacterial ribosomal protein bL20 family.</text>
</comment>
<dbReference type="InterPro" id="IPR049946">
    <property type="entry name" value="RIBOSOMAL_L20_CS"/>
</dbReference>
<keyword evidence="4" id="KW-0689">Ribosomal protein</keyword>
<dbReference type="Proteomes" id="UP000231279">
    <property type="component" value="Unassembled WGS sequence"/>
</dbReference>
<dbReference type="PANTHER" id="PTHR10986">
    <property type="entry name" value="39S RIBOSOMAL PROTEIN L20"/>
    <property type="match status" value="1"/>
</dbReference>
<dbReference type="GO" id="GO:0005840">
    <property type="term" value="C:ribosome"/>
    <property type="evidence" value="ECO:0007669"/>
    <property type="project" value="UniProtKB-KW"/>
</dbReference>
<keyword evidence="2" id="KW-0699">rRNA-binding</keyword>
<organism evidence="7 8">
    <name type="scientific">Handroanthus impetiginosus</name>
    <dbReference type="NCBI Taxonomy" id="429701"/>
    <lineage>
        <taxon>Eukaryota</taxon>
        <taxon>Viridiplantae</taxon>
        <taxon>Streptophyta</taxon>
        <taxon>Embryophyta</taxon>
        <taxon>Tracheophyta</taxon>
        <taxon>Spermatophyta</taxon>
        <taxon>Magnoliopsida</taxon>
        <taxon>eudicotyledons</taxon>
        <taxon>Gunneridae</taxon>
        <taxon>Pentapetalae</taxon>
        <taxon>asterids</taxon>
        <taxon>lamiids</taxon>
        <taxon>Lamiales</taxon>
        <taxon>Bignoniaceae</taxon>
        <taxon>Crescentiina</taxon>
        <taxon>Tabebuia alliance</taxon>
        <taxon>Handroanthus</taxon>
    </lineage>
</organism>
<evidence type="ECO:0000256" key="3">
    <source>
        <dbReference type="ARBA" id="ARBA00022884"/>
    </source>
</evidence>
<dbReference type="GO" id="GO:0019843">
    <property type="term" value="F:rRNA binding"/>
    <property type="evidence" value="ECO:0007669"/>
    <property type="project" value="UniProtKB-KW"/>
</dbReference>
<comment type="caution">
    <text evidence="7">The sequence shown here is derived from an EMBL/GenBank/DDBJ whole genome shotgun (WGS) entry which is preliminary data.</text>
</comment>
<evidence type="ECO:0000256" key="6">
    <source>
        <dbReference type="ARBA" id="ARBA00035295"/>
    </source>
</evidence>
<dbReference type="PRINTS" id="PR00062">
    <property type="entry name" value="RIBOSOMALL20"/>
</dbReference>
<evidence type="ECO:0000313" key="7">
    <source>
        <dbReference type="EMBL" id="PIN22156.1"/>
    </source>
</evidence>
<reference evidence="8" key="1">
    <citation type="journal article" date="2018" name="Gigascience">
        <title>Genome assembly of the Pink Ipe (Handroanthus impetiginosus, Bignoniaceae), a highly valued, ecologically keystone Neotropical timber forest tree.</title>
        <authorList>
            <person name="Silva-Junior O.B."/>
            <person name="Grattapaglia D."/>
            <person name="Novaes E."/>
            <person name="Collevatti R.G."/>
        </authorList>
    </citation>
    <scope>NUCLEOTIDE SEQUENCE [LARGE SCALE GENOMIC DNA]</scope>
    <source>
        <strain evidence="8">cv. UFG-1</strain>
    </source>
</reference>
<evidence type="ECO:0000313" key="8">
    <source>
        <dbReference type="Proteomes" id="UP000231279"/>
    </source>
</evidence>
<dbReference type="InterPro" id="IPR035566">
    <property type="entry name" value="Ribosomal_protein_bL20_C"/>
</dbReference>
<dbReference type="GO" id="GO:1990904">
    <property type="term" value="C:ribonucleoprotein complex"/>
    <property type="evidence" value="ECO:0007669"/>
    <property type="project" value="UniProtKB-KW"/>
</dbReference>
<keyword evidence="8" id="KW-1185">Reference proteome</keyword>
<evidence type="ECO:0000256" key="1">
    <source>
        <dbReference type="ARBA" id="ARBA00007698"/>
    </source>
</evidence>
<keyword evidence="3" id="KW-0694">RNA-binding</keyword>
<evidence type="ECO:0000256" key="2">
    <source>
        <dbReference type="ARBA" id="ARBA00022730"/>
    </source>
</evidence>
<gene>
    <name evidence="7" type="ORF">CDL12_05136</name>
</gene>
<dbReference type="Pfam" id="PF00453">
    <property type="entry name" value="Ribosomal_L20"/>
    <property type="match status" value="1"/>
</dbReference>
<protein>
    <recommendedName>
        <fullName evidence="6">Large ribosomal subunit protein bL20c</fullName>
    </recommendedName>
</protein>
<name>A0A2G9HXB3_9LAMI</name>
<dbReference type="InterPro" id="IPR005813">
    <property type="entry name" value="Ribosomal_bL20"/>
</dbReference>